<evidence type="ECO:0000313" key="2">
    <source>
        <dbReference type="Proteomes" id="UP000823891"/>
    </source>
</evidence>
<dbReference type="InterPro" id="IPR013324">
    <property type="entry name" value="RNA_pol_sigma_r3/r4-like"/>
</dbReference>
<gene>
    <name evidence="1" type="ORF">H9761_05960</name>
</gene>
<dbReference type="SUPFAM" id="SSF88659">
    <property type="entry name" value="Sigma3 and sigma4 domains of RNA polymerase sigma factors"/>
    <property type="match status" value="1"/>
</dbReference>
<dbReference type="Proteomes" id="UP000823891">
    <property type="component" value="Unassembled WGS sequence"/>
</dbReference>
<evidence type="ECO:0000313" key="1">
    <source>
        <dbReference type="EMBL" id="HJC23234.1"/>
    </source>
</evidence>
<organism evidence="1 2">
    <name type="scientific">Candidatus Eisenbergiella merdavium</name>
    <dbReference type="NCBI Taxonomy" id="2838551"/>
    <lineage>
        <taxon>Bacteria</taxon>
        <taxon>Bacillati</taxon>
        <taxon>Bacillota</taxon>
        <taxon>Clostridia</taxon>
        <taxon>Lachnospirales</taxon>
        <taxon>Lachnospiraceae</taxon>
        <taxon>Eisenbergiella</taxon>
    </lineage>
</organism>
<dbReference type="Gene3D" id="1.10.10.10">
    <property type="entry name" value="Winged helix-like DNA-binding domain superfamily/Winged helix DNA-binding domain"/>
    <property type="match status" value="1"/>
</dbReference>
<dbReference type="GO" id="GO:0003700">
    <property type="term" value="F:DNA-binding transcription factor activity"/>
    <property type="evidence" value="ECO:0007669"/>
    <property type="project" value="InterPro"/>
</dbReference>
<name>A0A9D2SNU7_9FIRM</name>
<dbReference type="InterPro" id="IPR014284">
    <property type="entry name" value="RNA_pol_sigma-70_dom"/>
</dbReference>
<protein>
    <submittedName>
        <fullName evidence="1">Sigma-70 family RNA polymerase sigma factor</fullName>
    </submittedName>
</protein>
<dbReference type="EMBL" id="DWWS01000021">
    <property type="protein sequence ID" value="HJC23234.1"/>
    <property type="molecule type" value="Genomic_DNA"/>
</dbReference>
<reference evidence="1" key="1">
    <citation type="journal article" date="2021" name="PeerJ">
        <title>Extensive microbial diversity within the chicken gut microbiome revealed by metagenomics and culture.</title>
        <authorList>
            <person name="Gilroy R."/>
            <person name="Ravi A."/>
            <person name="Getino M."/>
            <person name="Pursley I."/>
            <person name="Horton D.L."/>
            <person name="Alikhan N.F."/>
            <person name="Baker D."/>
            <person name="Gharbi K."/>
            <person name="Hall N."/>
            <person name="Watson M."/>
            <person name="Adriaenssens E.M."/>
            <person name="Foster-Nyarko E."/>
            <person name="Jarju S."/>
            <person name="Secka A."/>
            <person name="Antonio M."/>
            <person name="Oren A."/>
            <person name="Chaudhuri R.R."/>
            <person name="La Ragione R."/>
            <person name="Hildebrand F."/>
            <person name="Pallen M.J."/>
        </authorList>
    </citation>
    <scope>NUCLEOTIDE SEQUENCE</scope>
    <source>
        <strain evidence="1">USAMLcec2-132</strain>
    </source>
</reference>
<sequence length="184" mass="21766">MKNMHELTAHQALYAEEHIGLVHHFLHRKGLKEEDYYDIIIFGYLQAVQEYDENPCLADYSFATIAWKRMQDVMNEYFRSQNRLCRKASFVYPDSRQKDGLSLDELLPDRGKDLQEQTADRLLTLEIISFLTETEQRIVQLKSEGFTHREIARIFHTTAHGISDRLYRMRIRLAAMSCCFEQDI</sequence>
<dbReference type="NCBIfam" id="TIGR02937">
    <property type="entry name" value="sigma70-ECF"/>
    <property type="match status" value="1"/>
</dbReference>
<proteinExistence type="predicted"/>
<accession>A0A9D2SNU7</accession>
<dbReference type="InterPro" id="IPR036388">
    <property type="entry name" value="WH-like_DNA-bd_sf"/>
</dbReference>
<comment type="caution">
    <text evidence="1">The sequence shown here is derived from an EMBL/GenBank/DDBJ whole genome shotgun (WGS) entry which is preliminary data.</text>
</comment>
<dbReference type="GO" id="GO:0006352">
    <property type="term" value="P:DNA-templated transcription initiation"/>
    <property type="evidence" value="ECO:0007669"/>
    <property type="project" value="InterPro"/>
</dbReference>
<reference evidence="1" key="2">
    <citation type="submission" date="2021-04" db="EMBL/GenBank/DDBJ databases">
        <authorList>
            <person name="Gilroy R."/>
        </authorList>
    </citation>
    <scope>NUCLEOTIDE SEQUENCE</scope>
    <source>
        <strain evidence="1">USAMLcec2-132</strain>
    </source>
</reference>
<dbReference type="AlphaFoldDB" id="A0A9D2SNU7"/>